<dbReference type="VEuPathDB" id="FungiDB:AeMF1_021813"/>
<dbReference type="PANTHER" id="PTHR15549">
    <property type="entry name" value="PAIRED IMMUNOGLOBULIN-LIKE TYPE 2 RECEPTOR"/>
    <property type="match status" value="1"/>
</dbReference>
<feature type="region of interest" description="Disordered" evidence="5">
    <location>
        <begin position="238"/>
        <end position="304"/>
    </location>
</feature>
<keyword evidence="9" id="KW-1185">Reference proteome</keyword>
<keyword evidence="2 6" id="KW-0812">Transmembrane</keyword>
<feature type="region of interest" description="Disordered" evidence="5">
    <location>
        <begin position="84"/>
        <end position="137"/>
    </location>
</feature>
<dbReference type="Proteomes" id="UP000481153">
    <property type="component" value="Unassembled WGS sequence"/>
</dbReference>
<dbReference type="AlphaFoldDB" id="A0A6G0XW69"/>
<feature type="region of interest" description="Disordered" evidence="5">
    <location>
        <begin position="168"/>
        <end position="190"/>
    </location>
</feature>
<feature type="compositionally biased region" description="Low complexity" evidence="5">
    <location>
        <begin position="238"/>
        <end position="249"/>
    </location>
</feature>
<dbReference type="GO" id="GO:0071944">
    <property type="term" value="C:cell periphery"/>
    <property type="evidence" value="ECO:0007669"/>
    <property type="project" value="UniProtKB-ARBA"/>
</dbReference>
<feature type="compositionally biased region" description="Basic and acidic residues" evidence="5">
    <location>
        <begin position="265"/>
        <end position="279"/>
    </location>
</feature>
<gene>
    <name evidence="8" type="ORF">Ae201684_001238</name>
</gene>
<feature type="compositionally biased region" description="Basic and acidic residues" evidence="5">
    <location>
        <begin position="288"/>
        <end position="304"/>
    </location>
</feature>
<keyword evidence="3 6" id="KW-1133">Transmembrane helix</keyword>
<proteinExistence type="predicted"/>
<comment type="subcellular location">
    <subcellularLocation>
        <location evidence="1">Membrane</location>
        <topology evidence="1">Single-pass membrane protein</topology>
    </subcellularLocation>
</comment>
<keyword evidence="7" id="KW-0732">Signal</keyword>
<feature type="compositionally biased region" description="Low complexity" evidence="5">
    <location>
        <begin position="102"/>
        <end position="137"/>
    </location>
</feature>
<name>A0A6G0XW69_9STRA</name>
<sequence>MSIMNTRVAFIVVLCGLLGAFADDIPEVCSEQICQMSNGTKCDRGTSNCPPCLKYSKDKTALCVDNSFLGKCIMTGGDKCPTWTPAPTPAPTTTLPTPPPTTTVTTKVPTTTASTTTTTPSSSSDQTSSQSSDSGSSHVGTYIGIGIGAVVVLAVAGFIVARFKRLSDDEDDEDENDSRNVYAQPPATKPVTVLPSIASVASDADTHSGRTLNEVEQPAYVQPQVQQPAYVPQMQQPQVQQFQVQQPPVASKPNVTQPTISKAPSDVETHSDRALHELESNSAQHKTSKQDGHENRNRSDSFEF</sequence>
<keyword evidence="4 6" id="KW-0472">Membrane</keyword>
<evidence type="ECO:0000256" key="2">
    <source>
        <dbReference type="ARBA" id="ARBA00022692"/>
    </source>
</evidence>
<dbReference type="InterPro" id="IPR051694">
    <property type="entry name" value="Immunoregulatory_rcpt-like"/>
</dbReference>
<feature type="transmembrane region" description="Helical" evidence="6">
    <location>
        <begin position="139"/>
        <end position="161"/>
    </location>
</feature>
<evidence type="ECO:0000313" key="9">
    <source>
        <dbReference type="Proteomes" id="UP000481153"/>
    </source>
</evidence>
<evidence type="ECO:0000313" key="8">
    <source>
        <dbReference type="EMBL" id="KAF0744784.1"/>
    </source>
</evidence>
<dbReference type="EMBL" id="VJMJ01000009">
    <property type="protein sequence ID" value="KAF0744784.1"/>
    <property type="molecule type" value="Genomic_DNA"/>
</dbReference>
<organism evidence="8 9">
    <name type="scientific">Aphanomyces euteiches</name>
    <dbReference type="NCBI Taxonomy" id="100861"/>
    <lineage>
        <taxon>Eukaryota</taxon>
        <taxon>Sar</taxon>
        <taxon>Stramenopiles</taxon>
        <taxon>Oomycota</taxon>
        <taxon>Saprolegniomycetes</taxon>
        <taxon>Saprolegniales</taxon>
        <taxon>Verrucalvaceae</taxon>
        <taxon>Aphanomyces</taxon>
    </lineage>
</organism>
<accession>A0A6G0XW69</accession>
<comment type="caution">
    <text evidence="8">The sequence shown here is derived from an EMBL/GenBank/DDBJ whole genome shotgun (WGS) entry which is preliminary data.</text>
</comment>
<feature type="signal peptide" evidence="7">
    <location>
        <begin position="1"/>
        <end position="22"/>
    </location>
</feature>
<evidence type="ECO:0000256" key="7">
    <source>
        <dbReference type="SAM" id="SignalP"/>
    </source>
</evidence>
<feature type="compositionally biased region" description="Polar residues" evidence="5">
    <location>
        <begin position="253"/>
        <end position="262"/>
    </location>
</feature>
<evidence type="ECO:0000256" key="6">
    <source>
        <dbReference type="SAM" id="Phobius"/>
    </source>
</evidence>
<dbReference type="PANTHER" id="PTHR15549:SF30">
    <property type="entry name" value="MID2 DOMAIN-CONTAINING PROTEIN"/>
    <property type="match status" value="1"/>
</dbReference>
<evidence type="ECO:0000256" key="3">
    <source>
        <dbReference type="ARBA" id="ARBA00022989"/>
    </source>
</evidence>
<protein>
    <submittedName>
        <fullName evidence="8">Uncharacterized protein</fullName>
    </submittedName>
</protein>
<evidence type="ECO:0000256" key="5">
    <source>
        <dbReference type="SAM" id="MobiDB-lite"/>
    </source>
</evidence>
<feature type="chain" id="PRO_5026288755" evidence="7">
    <location>
        <begin position="23"/>
        <end position="304"/>
    </location>
</feature>
<feature type="compositionally biased region" description="Pro residues" evidence="5">
    <location>
        <begin position="84"/>
        <end position="101"/>
    </location>
</feature>
<reference evidence="8 9" key="1">
    <citation type="submission" date="2019-07" db="EMBL/GenBank/DDBJ databases">
        <title>Genomics analysis of Aphanomyces spp. identifies a new class of oomycete effector associated with host adaptation.</title>
        <authorList>
            <person name="Gaulin E."/>
        </authorList>
    </citation>
    <scope>NUCLEOTIDE SEQUENCE [LARGE SCALE GENOMIC DNA]</scope>
    <source>
        <strain evidence="8 9">ATCC 201684</strain>
    </source>
</reference>
<evidence type="ECO:0000256" key="4">
    <source>
        <dbReference type="ARBA" id="ARBA00023136"/>
    </source>
</evidence>
<dbReference type="GO" id="GO:0016020">
    <property type="term" value="C:membrane"/>
    <property type="evidence" value="ECO:0007669"/>
    <property type="project" value="UniProtKB-SubCell"/>
</dbReference>
<evidence type="ECO:0000256" key="1">
    <source>
        <dbReference type="ARBA" id="ARBA00004167"/>
    </source>
</evidence>